<dbReference type="Proteomes" id="UP000063964">
    <property type="component" value="Chromosome"/>
</dbReference>
<evidence type="ECO:0000256" key="2">
    <source>
        <dbReference type="ARBA" id="ARBA00022691"/>
    </source>
</evidence>
<dbReference type="GO" id="GO:0003676">
    <property type="term" value="F:nucleic acid binding"/>
    <property type="evidence" value="ECO:0007669"/>
    <property type="project" value="InterPro"/>
</dbReference>
<evidence type="ECO:0000256" key="1">
    <source>
        <dbReference type="ARBA" id="ARBA00022603"/>
    </source>
</evidence>
<dbReference type="GO" id="GO:0032259">
    <property type="term" value="P:methylation"/>
    <property type="evidence" value="ECO:0007669"/>
    <property type="project" value="UniProtKB-KW"/>
</dbReference>
<keyword evidence="1" id="KW-0489">Methyltransferase</keyword>
<keyword evidence="5" id="KW-1185">Reference proteome</keyword>
<dbReference type="InterPro" id="IPR007848">
    <property type="entry name" value="Small_mtfrase_dom"/>
</dbReference>
<dbReference type="InterPro" id="IPR050210">
    <property type="entry name" value="tRNA_Adenine-N(6)_MTase"/>
</dbReference>
<dbReference type="OrthoDB" id="5489421at2"/>
<dbReference type="Gene3D" id="3.40.50.150">
    <property type="entry name" value="Vaccinia Virus protein VP39"/>
    <property type="match status" value="1"/>
</dbReference>
<dbReference type="SUPFAM" id="SSF53335">
    <property type="entry name" value="S-adenosyl-L-methionine-dependent methyltransferases"/>
    <property type="match status" value="1"/>
</dbReference>
<dbReference type="InterPro" id="IPR002052">
    <property type="entry name" value="DNA_methylase_N6_adenine_CS"/>
</dbReference>
<accession>A0A0X8JR73</accession>
<dbReference type="PANTHER" id="PTHR47739:SF1">
    <property type="entry name" value="TRNA1(VAL) (ADENINE(37)-N6)-METHYLTRANSFERASE"/>
    <property type="match status" value="1"/>
</dbReference>
<dbReference type="KEGG" id="doa:AXF15_09670"/>
<evidence type="ECO:0000259" key="3">
    <source>
        <dbReference type="Pfam" id="PF05175"/>
    </source>
</evidence>
<evidence type="ECO:0000313" key="5">
    <source>
        <dbReference type="Proteomes" id="UP000063964"/>
    </source>
</evidence>
<keyword evidence="1" id="KW-0808">Transferase</keyword>
<dbReference type="CDD" id="cd02440">
    <property type="entry name" value="AdoMet_MTases"/>
    <property type="match status" value="1"/>
</dbReference>
<dbReference type="PROSITE" id="PS00092">
    <property type="entry name" value="N6_MTASE"/>
    <property type="match status" value="1"/>
</dbReference>
<dbReference type="PANTHER" id="PTHR47739">
    <property type="entry name" value="TRNA1(VAL) (ADENINE(37)-N6)-METHYLTRANSFERASE"/>
    <property type="match status" value="1"/>
</dbReference>
<dbReference type="EMBL" id="CP014230">
    <property type="protein sequence ID" value="AMD93341.1"/>
    <property type="molecule type" value="Genomic_DNA"/>
</dbReference>
<protein>
    <recommendedName>
        <fullName evidence="3">Methyltransferase small domain-containing protein</fullName>
    </recommendedName>
</protein>
<reference evidence="5" key="1">
    <citation type="submission" date="2016-02" db="EMBL/GenBank/DDBJ databases">
        <authorList>
            <person name="Holder M.E."/>
            <person name="Ajami N.J."/>
            <person name="Petrosino J.F."/>
        </authorList>
    </citation>
    <scope>NUCLEOTIDE SEQUENCE [LARGE SCALE GENOMIC DNA]</scope>
    <source>
        <strain evidence="5">DSM 12838</strain>
    </source>
</reference>
<dbReference type="InterPro" id="IPR029063">
    <property type="entry name" value="SAM-dependent_MTases_sf"/>
</dbReference>
<dbReference type="GO" id="GO:0008170">
    <property type="term" value="F:N-methyltransferase activity"/>
    <property type="evidence" value="ECO:0007669"/>
    <property type="project" value="UniProtKB-ARBA"/>
</dbReference>
<dbReference type="RefSeq" id="WP_066606646.1">
    <property type="nucleotide sequence ID" value="NZ_CP014230.1"/>
</dbReference>
<dbReference type="Pfam" id="PF05175">
    <property type="entry name" value="MTS"/>
    <property type="match status" value="1"/>
</dbReference>
<dbReference type="STRING" id="888061.AXF15_09670"/>
<proteinExistence type="predicted"/>
<name>A0A0X8JR73_9BACT</name>
<evidence type="ECO:0000313" key="4">
    <source>
        <dbReference type="EMBL" id="AMD93341.1"/>
    </source>
</evidence>
<gene>
    <name evidence="4" type="ORF">AXF15_09670</name>
</gene>
<organism evidence="4 5">
    <name type="scientific">Desulfomicrobium orale DSM 12838</name>
    <dbReference type="NCBI Taxonomy" id="888061"/>
    <lineage>
        <taxon>Bacteria</taxon>
        <taxon>Pseudomonadati</taxon>
        <taxon>Thermodesulfobacteriota</taxon>
        <taxon>Desulfovibrionia</taxon>
        <taxon>Desulfovibrionales</taxon>
        <taxon>Desulfomicrobiaceae</taxon>
        <taxon>Desulfomicrobium</taxon>
    </lineage>
</organism>
<dbReference type="AlphaFoldDB" id="A0A0X8JR73"/>
<sequence length="259" mass="27877">MEFAQTAGLSVKEARRFFPRGLSQPEAGFRFSVDALLLAAFAGRRGAGGLVLDLGAGCGVVGLALAMGCPAIHVAGLDRDAEILVHARENARRLGLEERFMPFLADVAAPGGLRAECADMVVCNPPYRREGAGRMCVRASRNPARFETHAGLEDFLRASAFFVKNKRPCAFIYLAERADDLLAGLCAARLRPREILFIHPRPGRPARLVLVRAVKNGGAGLRVLPPLFLHEKESGEFTSQTLAFCPWLRCAPGEAPGSG</sequence>
<feature type="domain" description="Methyltransferase small" evidence="3">
    <location>
        <begin position="35"/>
        <end position="132"/>
    </location>
</feature>
<dbReference type="GO" id="GO:0008757">
    <property type="term" value="F:S-adenosylmethionine-dependent methyltransferase activity"/>
    <property type="evidence" value="ECO:0007669"/>
    <property type="project" value="UniProtKB-ARBA"/>
</dbReference>
<keyword evidence="2" id="KW-0949">S-adenosyl-L-methionine</keyword>